<dbReference type="InterPro" id="IPR025911">
    <property type="entry name" value="ToxN/AbiQ_toxin"/>
</dbReference>
<geneLocation type="plasmid" evidence="1">
    <name>pCV839-15-p3</name>
</geneLocation>
<evidence type="ECO:0000313" key="5">
    <source>
        <dbReference type="Proteomes" id="UP000512322"/>
    </source>
</evidence>
<proteinExistence type="predicted"/>
<accession>A0A2H4TL90</accession>
<protein>
    <submittedName>
        <fullName evidence="2">Type III toxin-antitoxin system ToxN/AbiQ family toxin</fullName>
    </submittedName>
</protein>
<dbReference type="EMBL" id="CP024977">
    <property type="protein sequence ID" value="ATZ30321.1"/>
    <property type="molecule type" value="Genomic_DNA"/>
</dbReference>
<dbReference type="GO" id="GO:0003723">
    <property type="term" value="F:RNA binding"/>
    <property type="evidence" value="ECO:0007669"/>
    <property type="project" value="InterPro"/>
</dbReference>
<evidence type="ECO:0000313" key="6">
    <source>
        <dbReference type="Proteomes" id="UP000530628"/>
    </source>
</evidence>
<dbReference type="Pfam" id="PF13958">
    <property type="entry name" value="ToxN_toxin"/>
    <property type="match status" value="1"/>
</dbReference>
<geneLocation type="plasmid" evidence="3">
    <name>pRHB30-C10_4</name>
</geneLocation>
<gene>
    <name evidence="1" type="ORF">CV83915_3p0023</name>
    <name evidence="2" type="ORF">GNW61_28355</name>
    <name evidence="3" type="ORF">HVY77_27690</name>
</gene>
<dbReference type="Gene3D" id="3.10.129.130">
    <property type="match status" value="1"/>
</dbReference>
<reference evidence="3 5" key="3">
    <citation type="submission" date="2020-06" db="EMBL/GenBank/DDBJ databases">
        <title>REHAB project genomes.</title>
        <authorList>
            <person name="Shaw L.P."/>
        </authorList>
    </citation>
    <scope>NUCLEOTIDE SEQUENCE [LARGE SCALE GENOMIC DNA]</scope>
    <source>
        <strain evidence="3 5">RHB30-C10</strain>
        <plasmid evidence="5">prhb30-c10_4</plasmid>
        <plasmid evidence="3">pRHB30-C10_4</plasmid>
    </source>
</reference>
<name>A0A2H4TL90_ECOLX</name>
<dbReference type="Proteomes" id="UP000512322">
    <property type="component" value="Plasmid pRHB30-C10_4"/>
</dbReference>
<dbReference type="EMBL" id="AASWOY010000226">
    <property type="protein sequence ID" value="EFH6652567.1"/>
    <property type="molecule type" value="Genomic_DNA"/>
</dbReference>
<dbReference type="EMBL" id="CP057296">
    <property type="protein sequence ID" value="QMF70598.1"/>
    <property type="molecule type" value="Genomic_DNA"/>
</dbReference>
<reference evidence="1 4" key="1">
    <citation type="submission" date="2017-11" db="EMBL/GenBank/DDBJ databases">
        <title>Escherichia coli CV839-15 Genome sequencing and assembly.</title>
        <authorList>
            <person name="Li Z."/>
            <person name="Song N."/>
            <person name="Li W."/>
            <person name="Philip H.R."/>
            <person name="Bu Z."/>
            <person name="Siguo L."/>
        </authorList>
    </citation>
    <scope>NUCLEOTIDE SEQUENCE [LARGE SCALE GENOMIC DNA]</scope>
    <source>
        <strain evidence="1 4">CV839-15</strain>
        <plasmid evidence="1">pCV839-15-p3</plasmid>
        <plasmid evidence="4">Plasmid pcv839-15-p3</plasmid>
    </source>
</reference>
<dbReference type="InterPro" id="IPR053735">
    <property type="entry name" value="Type_III_TA_endoRNase"/>
</dbReference>
<dbReference type="GO" id="GO:0004521">
    <property type="term" value="F:RNA endonuclease activity"/>
    <property type="evidence" value="ECO:0007669"/>
    <property type="project" value="InterPro"/>
</dbReference>
<geneLocation type="plasmid" evidence="5">
    <name>prhb30-c10_4</name>
</geneLocation>
<evidence type="ECO:0000313" key="4">
    <source>
        <dbReference type="Proteomes" id="UP000236551"/>
    </source>
</evidence>
<keyword evidence="1" id="KW-0614">Plasmid</keyword>
<evidence type="ECO:0000313" key="1">
    <source>
        <dbReference type="EMBL" id="ATZ30321.1"/>
    </source>
</evidence>
<sequence length="198" mass="22339">MKFYVIADSYINHLVACDQHVYKNKGTRPYIGVVLEVNGVEFLAPLTSYKEKQDKIPNSSPLIFKMYELGNEENKLGMVQINNMVPVLSSEVELLDLSILDAKYQNLLNMQQQFLRKHQEELQKKASKLYKLVSKGVATGIVNMCCDFKALEDAMKTYVPPVAQESAVVPTVTQESSSESQSDFQDKLSALCGKYSKR</sequence>
<geneLocation type="plasmid" evidence="4">
    <name>pcv839-15-p3</name>
</geneLocation>
<dbReference type="Proteomes" id="UP000236551">
    <property type="component" value="Plasmid pCV839-15-p3"/>
</dbReference>
<dbReference type="RefSeq" id="WP_000675374.1">
    <property type="nucleotide sequence ID" value="NZ_BGCG01000004.1"/>
</dbReference>
<dbReference type="Proteomes" id="UP000530628">
    <property type="component" value="Unassembled WGS sequence"/>
</dbReference>
<evidence type="ECO:0000313" key="2">
    <source>
        <dbReference type="EMBL" id="EFH6652567.1"/>
    </source>
</evidence>
<evidence type="ECO:0000313" key="3">
    <source>
        <dbReference type="EMBL" id="QMF70598.1"/>
    </source>
</evidence>
<organism evidence="1 4">
    <name type="scientific">Escherichia coli</name>
    <dbReference type="NCBI Taxonomy" id="562"/>
    <lineage>
        <taxon>Bacteria</taxon>
        <taxon>Pseudomonadati</taxon>
        <taxon>Pseudomonadota</taxon>
        <taxon>Gammaproteobacteria</taxon>
        <taxon>Enterobacterales</taxon>
        <taxon>Enterobacteriaceae</taxon>
        <taxon>Escherichia</taxon>
    </lineage>
</organism>
<reference evidence="2 6" key="2">
    <citation type="submission" date="2019-11" db="EMBL/GenBank/DDBJ databases">
        <authorList>
            <consortium name="GenomeTrakr network: Whole genome sequencing for foodborne pathogen traceback"/>
        </authorList>
    </citation>
    <scope>NUCLEOTIDE SEQUENCE [LARGE SCALE GENOMIC DNA]</scope>
    <source>
        <strain evidence="2 6">PSU-2072</strain>
    </source>
</reference>
<dbReference type="AlphaFoldDB" id="A0A2H4TL90"/>